<keyword evidence="4" id="KW-1185">Reference proteome</keyword>
<name>A0A233RRV9_STRDA</name>
<reference evidence="3 4" key="1">
    <citation type="submission" date="2016-07" db="EMBL/GenBank/DDBJ databases">
        <title>Draft genome of Streptomyces diastatochromogenes.</title>
        <authorList>
            <person name="Podduturi R."/>
            <person name="Lukassen M.B."/>
            <person name="Clausen N."/>
            <person name="Nielsen J.L."/>
            <person name="Jorgensen N.O."/>
        </authorList>
    </citation>
    <scope>NUCLEOTIDE SEQUENCE [LARGE SCALE GENOMIC DNA]</scope>
    <source>
        <strain evidence="3 4">DSM 40608</strain>
    </source>
</reference>
<keyword evidence="2" id="KW-0732">Signal</keyword>
<evidence type="ECO:0000256" key="1">
    <source>
        <dbReference type="SAM" id="MobiDB-lite"/>
    </source>
</evidence>
<evidence type="ECO:0008006" key="5">
    <source>
        <dbReference type="Google" id="ProtNLM"/>
    </source>
</evidence>
<gene>
    <name evidence="3" type="ORF">BEK98_44905</name>
</gene>
<accession>A0A233RRV9</accession>
<protein>
    <recommendedName>
        <fullName evidence="5">Ig-like domain-containing protein</fullName>
    </recommendedName>
</protein>
<comment type="caution">
    <text evidence="3">The sequence shown here is derived from an EMBL/GenBank/DDBJ whole genome shotgun (WGS) entry which is preliminary data.</text>
</comment>
<evidence type="ECO:0000313" key="4">
    <source>
        <dbReference type="Proteomes" id="UP000215483"/>
    </source>
</evidence>
<organism evidence="3 4">
    <name type="scientific">Streptomyces diastatochromogenes</name>
    <dbReference type="NCBI Taxonomy" id="42236"/>
    <lineage>
        <taxon>Bacteria</taxon>
        <taxon>Bacillati</taxon>
        <taxon>Actinomycetota</taxon>
        <taxon>Actinomycetes</taxon>
        <taxon>Kitasatosporales</taxon>
        <taxon>Streptomycetaceae</taxon>
        <taxon>Streptomyces</taxon>
    </lineage>
</organism>
<feature type="compositionally biased region" description="Polar residues" evidence="1">
    <location>
        <begin position="129"/>
        <end position="142"/>
    </location>
</feature>
<proteinExistence type="predicted"/>
<feature type="chain" id="PRO_5012421039" description="Ig-like domain-containing protein" evidence="2">
    <location>
        <begin position="31"/>
        <end position="197"/>
    </location>
</feature>
<dbReference type="AlphaFoldDB" id="A0A233RRV9"/>
<sequence>MSDSVPMTHLRFLVLCAALALGAAAPAAGASPAHPVMGGSTLACTGRVDPARPLVLDPAVRARPQRLSLEGTVLLDRCRTGAGDRVRRRSARVRVSGSGTVSCTGWSGLTGRARVEWFAGDNRTGRRLGTSSVVQSGRNSGGMSAALPRGRVTSGPLTGARVDSGVTYGLSALRCASQGVRSVSGPVWVRFTGATVS</sequence>
<evidence type="ECO:0000256" key="2">
    <source>
        <dbReference type="SAM" id="SignalP"/>
    </source>
</evidence>
<evidence type="ECO:0000313" key="3">
    <source>
        <dbReference type="EMBL" id="OXY86114.1"/>
    </source>
</evidence>
<dbReference type="EMBL" id="MCGQ01000102">
    <property type="protein sequence ID" value="OXY86114.1"/>
    <property type="molecule type" value="Genomic_DNA"/>
</dbReference>
<feature type="signal peptide" evidence="2">
    <location>
        <begin position="1"/>
        <end position="30"/>
    </location>
</feature>
<feature type="region of interest" description="Disordered" evidence="1">
    <location>
        <begin position="128"/>
        <end position="158"/>
    </location>
</feature>
<dbReference type="Proteomes" id="UP000215483">
    <property type="component" value="Unassembled WGS sequence"/>
</dbReference>